<dbReference type="EMBL" id="BGPR01011695">
    <property type="protein sequence ID" value="GBN52529.1"/>
    <property type="molecule type" value="Genomic_DNA"/>
</dbReference>
<gene>
    <name evidence="1" type="ORF">AVEN_87298_1</name>
</gene>
<evidence type="ECO:0000313" key="1">
    <source>
        <dbReference type="EMBL" id="GBN52529.1"/>
    </source>
</evidence>
<dbReference type="Proteomes" id="UP000499080">
    <property type="component" value="Unassembled WGS sequence"/>
</dbReference>
<accession>A0A4Y2PN32</accession>
<dbReference type="AlphaFoldDB" id="A0A4Y2PN32"/>
<name>A0A4Y2PN32_ARAVE</name>
<reference evidence="1 2" key="1">
    <citation type="journal article" date="2019" name="Sci. Rep.">
        <title>Orb-weaving spider Araneus ventricosus genome elucidates the spidroin gene catalogue.</title>
        <authorList>
            <person name="Kono N."/>
            <person name="Nakamura H."/>
            <person name="Ohtoshi R."/>
            <person name="Moran D.A.P."/>
            <person name="Shinohara A."/>
            <person name="Yoshida Y."/>
            <person name="Fujiwara M."/>
            <person name="Mori M."/>
            <person name="Tomita M."/>
            <person name="Arakawa K."/>
        </authorList>
    </citation>
    <scope>NUCLEOTIDE SEQUENCE [LARGE SCALE GENOMIC DNA]</scope>
</reference>
<evidence type="ECO:0000313" key="2">
    <source>
        <dbReference type="Proteomes" id="UP000499080"/>
    </source>
</evidence>
<keyword evidence="2" id="KW-1185">Reference proteome</keyword>
<proteinExistence type="predicted"/>
<organism evidence="1 2">
    <name type="scientific">Araneus ventricosus</name>
    <name type="common">Orbweaver spider</name>
    <name type="synonym">Epeira ventricosa</name>
    <dbReference type="NCBI Taxonomy" id="182803"/>
    <lineage>
        <taxon>Eukaryota</taxon>
        <taxon>Metazoa</taxon>
        <taxon>Ecdysozoa</taxon>
        <taxon>Arthropoda</taxon>
        <taxon>Chelicerata</taxon>
        <taxon>Arachnida</taxon>
        <taxon>Araneae</taxon>
        <taxon>Araneomorphae</taxon>
        <taxon>Entelegynae</taxon>
        <taxon>Araneoidea</taxon>
        <taxon>Araneidae</taxon>
        <taxon>Araneus</taxon>
    </lineage>
</organism>
<feature type="non-terminal residue" evidence="1">
    <location>
        <position position="1"/>
    </location>
</feature>
<protein>
    <submittedName>
        <fullName evidence="1">Uncharacterized protein</fullName>
    </submittedName>
</protein>
<comment type="caution">
    <text evidence="1">The sequence shown here is derived from an EMBL/GenBank/DDBJ whole genome shotgun (WGS) entry which is preliminary data.</text>
</comment>
<sequence length="98" mass="10949">KNKYVCTKCLIKELDSGAQQAEVTQQAEVHNRLKQRSKSMQKTTEFQEAFSVQVSASDPFVCNSQPITAEGRNICNLKCVVNSKRQSAVHVKSSKFLS</sequence>